<proteinExistence type="predicted"/>
<protein>
    <submittedName>
        <fullName evidence="2">Uncharacterized protein</fullName>
    </submittedName>
</protein>
<feature type="signal peptide" evidence="1">
    <location>
        <begin position="1"/>
        <end position="21"/>
    </location>
</feature>
<reference evidence="2" key="1">
    <citation type="journal article" date="2017" name="Nature">
        <title>The sunflower genome provides insights into oil metabolism, flowering and Asterid evolution.</title>
        <authorList>
            <person name="Badouin H."/>
            <person name="Gouzy J."/>
            <person name="Grassa C.J."/>
            <person name="Murat F."/>
            <person name="Staton S.E."/>
            <person name="Cottret L."/>
            <person name="Lelandais-Briere C."/>
            <person name="Owens G.L."/>
            <person name="Carrere S."/>
            <person name="Mayjonade B."/>
            <person name="Legrand L."/>
            <person name="Gill N."/>
            <person name="Kane N.C."/>
            <person name="Bowers J.E."/>
            <person name="Hubner S."/>
            <person name="Bellec A."/>
            <person name="Berard A."/>
            <person name="Berges H."/>
            <person name="Blanchet N."/>
            <person name="Boniface M.C."/>
            <person name="Brunel D."/>
            <person name="Catrice O."/>
            <person name="Chaidir N."/>
            <person name="Claudel C."/>
            <person name="Donnadieu C."/>
            <person name="Faraut T."/>
            <person name="Fievet G."/>
            <person name="Helmstetter N."/>
            <person name="King M."/>
            <person name="Knapp S.J."/>
            <person name="Lai Z."/>
            <person name="Le Paslier M.C."/>
            <person name="Lippi Y."/>
            <person name="Lorenzon L."/>
            <person name="Mandel J.R."/>
            <person name="Marage G."/>
            <person name="Marchand G."/>
            <person name="Marquand E."/>
            <person name="Bret-Mestries E."/>
            <person name="Morien E."/>
            <person name="Nambeesan S."/>
            <person name="Nguyen T."/>
            <person name="Pegot-Espagnet P."/>
            <person name="Pouilly N."/>
            <person name="Raftis F."/>
            <person name="Sallet E."/>
            <person name="Schiex T."/>
            <person name="Thomas J."/>
            <person name="Vandecasteele C."/>
            <person name="Vares D."/>
            <person name="Vear F."/>
            <person name="Vautrin S."/>
            <person name="Crespi M."/>
            <person name="Mangin B."/>
            <person name="Burke J.M."/>
            <person name="Salse J."/>
            <person name="Munos S."/>
            <person name="Vincourt P."/>
            <person name="Rieseberg L.H."/>
            <person name="Langlade N.B."/>
        </authorList>
    </citation>
    <scope>NUCLEOTIDE SEQUENCE</scope>
    <source>
        <tissue evidence="2">Leaves</tissue>
    </source>
</reference>
<keyword evidence="3" id="KW-1185">Reference proteome</keyword>
<organism evidence="2 3">
    <name type="scientific">Helianthus annuus</name>
    <name type="common">Common sunflower</name>
    <dbReference type="NCBI Taxonomy" id="4232"/>
    <lineage>
        <taxon>Eukaryota</taxon>
        <taxon>Viridiplantae</taxon>
        <taxon>Streptophyta</taxon>
        <taxon>Embryophyta</taxon>
        <taxon>Tracheophyta</taxon>
        <taxon>Spermatophyta</taxon>
        <taxon>Magnoliopsida</taxon>
        <taxon>eudicotyledons</taxon>
        <taxon>Gunneridae</taxon>
        <taxon>Pentapetalae</taxon>
        <taxon>asterids</taxon>
        <taxon>campanulids</taxon>
        <taxon>Asterales</taxon>
        <taxon>Asteraceae</taxon>
        <taxon>Asteroideae</taxon>
        <taxon>Heliantheae alliance</taxon>
        <taxon>Heliantheae</taxon>
        <taxon>Helianthus</taxon>
    </lineage>
</organism>
<gene>
    <name evidence="2" type="ORF">HanXRQr2_Chr12g0524061</name>
</gene>
<evidence type="ECO:0000313" key="3">
    <source>
        <dbReference type="Proteomes" id="UP000215914"/>
    </source>
</evidence>
<dbReference type="Proteomes" id="UP000215914">
    <property type="component" value="Unassembled WGS sequence"/>
</dbReference>
<sequence>MNSTSLAFTSCLLLGLYKRYALLPSSTPRYTMGFDLSLSFVSPTIFFTNPTHPNTFRCSIDGFSPFQASYGVTFFRDLVPIRFNKYTECRTASPQNESGVMGPQRSACSNCRGSFALHFAILGKLFLACFATTQPSHTCDGCDTIGMPLTIFFRPISSSNWKLA</sequence>
<name>A0A9K3EQ80_HELAN</name>
<accession>A0A9K3EQ80</accession>
<dbReference type="Gramene" id="mRNA:HanXRQr2_Chr12g0524061">
    <property type="protein sequence ID" value="mRNA:HanXRQr2_Chr12g0524061"/>
    <property type="gene ID" value="HanXRQr2_Chr12g0524061"/>
</dbReference>
<evidence type="ECO:0000313" key="2">
    <source>
        <dbReference type="EMBL" id="KAF5776419.1"/>
    </source>
</evidence>
<dbReference type="EMBL" id="MNCJ02000327">
    <property type="protein sequence ID" value="KAF5776419.1"/>
    <property type="molecule type" value="Genomic_DNA"/>
</dbReference>
<evidence type="ECO:0000256" key="1">
    <source>
        <dbReference type="SAM" id="SignalP"/>
    </source>
</evidence>
<comment type="caution">
    <text evidence="2">The sequence shown here is derived from an EMBL/GenBank/DDBJ whole genome shotgun (WGS) entry which is preliminary data.</text>
</comment>
<feature type="chain" id="PRO_5039948606" evidence="1">
    <location>
        <begin position="22"/>
        <end position="164"/>
    </location>
</feature>
<reference evidence="2" key="2">
    <citation type="submission" date="2020-06" db="EMBL/GenBank/DDBJ databases">
        <title>Helianthus annuus Genome sequencing and assembly Release 2.</title>
        <authorList>
            <person name="Gouzy J."/>
            <person name="Langlade N."/>
            <person name="Munos S."/>
        </authorList>
    </citation>
    <scope>NUCLEOTIDE SEQUENCE</scope>
    <source>
        <tissue evidence="2">Leaves</tissue>
    </source>
</reference>
<dbReference type="AlphaFoldDB" id="A0A9K3EQ80"/>
<keyword evidence="1" id="KW-0732">Signal</keyword>